<evidence type="ECO:0000256" key="3">
    <source>
        <dbReference type="ARBA" id="ARBA00022475"/>
    </source>
</evidence>
<feature type="binding site" evidence="16">
    <location>
        <position position="63"/>
    </location>
    <ligand>
        <name>Zn(2+)</name>
        <dbReference type="ChEBI" id="CHEBI:29105"/>
        <note>catalytic</note>
    </ligand>
</feature>
<dbReference type="PIRSF" id="PIRSF006404">
    <property type="entry name" value="UCP006404_Pept_M50_CBS"/>
    <property type="match status" value="1"/>
</dbReference>
<dbReference type="Pfam" id="PF02163">
    <property type="entry name" value="Peptidase_M50"/>
    <property type="match status" value="1"/>
</dbReference>
<keyword evidence="6 14" id="KW-0479">Metal-binding</keyword>
<dbReference type="GO" id="GO:0008237">
    <property type="term" value="F:metallopeptidase activity"/>
    <property type="evidence" value="ECO:0007669"/>
    <property type="project" value="UniProtKB-UniRule"/>
</dbReference>
<feature type="domain" description="CBS" evidence="18">
    <location>
        <begin position="305"/>
        <end position="363"/>
    </location>
</feature>
<feature type="transmembrane region" description="Helical" evidence="14">
    <location>
        <begin position="99"/>
        <end position="125"/>
    </location>
</feature>
<feature type="active site" evidence="15">
    <location>
        <position position="60"/>
    </location>
</feature>
<dbReference type="PANTHER" id="PTHR39188:SF3">
    <property type="entry name" value="STAGE IV SPORULATION PROTEIN FB"/>
    <property type="match status" value="1"/>
</dbReference>
<accession>A0A1I6JHC5</accession>
<reference evidence="20" key="1">
    <citation type="submission" date="2016-10" db="EMBL/GenBank/DDBJ databases">
        <authorList>
            <person name="Varghese N."/>
            <person name="Submissions S."/>
        </authorList>
    </citation>
    <scope>NUCLEOTIDE SEQUENCE [LARGE SCALE GENOMIC DNA]</scope>
    <source>
        <strain evidence="20">DSM 19891</strain>
    </source>
</reference>
<dbReference type="STRING" id="440514.SAMN04488010_2749"/>
<keyword evidence="3 14" id="KW-1003">Cell membrane</keyword>
<evidence type="ECO:0000256" key="12">
    <source>
        <dbReference type="ARBA" id="ARBA00023122"/>
    </source>
</evidence>
<evidence type="ECO:0000313" key="20">
    <source>
        <dbReference type="Proteomes" id="UP000199462"/>
    </source>
</evidence>
<feature type="binding site" evidence="16">
    <location>
        <position position="59"/>
    </location>
    <ligand>
        <name>Zn(2+)</name>
        <dbReference type="ChEBI" id="CHEBI:29105"/>
        <note>catalytic</note>
    </ligand>
</feature>
<feature type="binding site" evidence="16">
    <location>
        <position position="168"/>
    </location>
    <ligand>
        <name>Zn(2+)</name>
        <dbReference type="ChEBI" id="CHEBI:29105"/>
        <note>catalytic</note>
    </ligand>
</feature>
<comment type="cofactor">
    <cofactor evidence="14 16">
        <name>Zn(2+)</name>
        <dbReference type="ChEBI" id="CHEBI:29105"/>
    </cofactor>
    <text evidence="14 16">Binds 1 zinc ion per subunit.</text>
</comment>
<comment type="similarity">
    <text evidence="2 14">Belongs to the peptidase M50B family.</text>
</comment>
<dbReference type="SUPFAM" id="SSF54631">
    <property type="entry name" value="CBS-domain pair"/>
    <property type="match status" value="1"/>
</dbReference>
<evidence type="ECO:0000256" key="9">
    <source>
        <dbReference type="ARBA" id="ARBA00022833"/>
    </source>
</evidence>
<keyword evidence="9 14" id="KW-0862">Zinc</keyword>
<keyword evidence="13 14" id="KW-0472">Membrane</keyword>
<dbReference type="Proteomes" id="UP000199462">
    <property type="component" value="Unassembled WGS sequence"/>
</dbReference>
<dbReference type="GO" id="GO:0046872">
    <property type="term" value="F:metal ion binding"/>
    <property type="evidence" value="ECO:0007669"/>
    <property type="project" value="UniProtKB-UniRule"/>
</dbReference>
<dbReference type="Pfam" id="PF00571">
    <property type="entry name" value="CBS"/>
    <property type="match status" value="2"/>
</dbReference>
<evidence type="ECO:0000256" key="17">
    <source>
        <dbReference type="PROSITE-ProRule" id="PRU00703"/>
    </source>
</evidence>
<evidence type="ECO:0000256" key="6">
    <source>
        <dbReference type="ARBA" id="ARBA00022723"/>
    </source>
</evidence>
<dbReference type="AlphaFoldDB" id="A0A1I6JHC5"/>
<evidence type="ECO:0000256" key="13">
    <source>
        <dbReference type="ARBA" id="ARBA00023136"/>
    </source>
</evidence>
<feature type="transmembrane region" description="Helical" evidence="14">
    <location>
        <begin position="42"/>
        <end position="61"/>
    </location>
</feature>
<keyword evidence="10 14" id="KW-1133">Transmembrane helix</keyword>
<evidence type="ECO:0000256" key="16">
    <source>
        <dbReference type="PIRSR" id="PIRSR006404-2"/>
    </source>
</evidence>
<dbReference type="RefSeq" id="WP_091903814.1">
    <property type="nucleotide sequence ID" value="NZ_FOYX01000002.1"/>
</dbReference>
<dbReference type="InterPro" id="IPR008915">
    <property type="entry name" value="Peptidase_M50"/>
</dbReference>
<evidence type="ECO:0000256" key="5">
    <source>
        <dbReference type="ARBA" id="ARBA00022692"/>
    </source>
</evidence>
<dbReference type="InterPro" id="IPR016483">
    <property type="entry name" value="UCP006404_Pept_M50_CBS"/>
</dbReference>
<dbReference type="SMART" id="SM00116">
    <property type="entry name" value="CBS"/>
    <property type="match status" value="2"/>
</dbReference>
<evidence type="ECO:0000256" key="11">
    <source>
        <dbReference type="ARBA" id="ARBA00023049"/>
    </source>
</evidence>
<keyword evidence="4 14" id="KW-0645">Protease</keyword>
<dbReference type="Gene3D" id="3.10.580.10">
    <property type="entry name" value="CBS-domain"/>
    <property type="match status" value="1"/>
</dbReference>
<feature type="transmembrane region" description="Helical" evidence="14">
    <location>
        <begin position="12"/>
        <end position="30"/>
    </location>
</feature>
<dbReference type="PANTHER" id="PTHR39188">
    <property type="entry name" value="MEMBRANE-ASSOCIATED ZINC METALLOPROTEASE M50B"/>
    <property type="match status" value="1"/>
</dbReference>
<keyword evidence="7" id="KW-0677">Repeat</keyword>
<feature type="transmembrane region" description="Helical" evidence="14">
    <location>
        <begin position="145"/>
        <end position="165"/>
    </location>
</feature>
<dbReference type="GO" id="GO:0005886">
    <property type="term" value="C:plasma membrane"/>
    <property type="evidence" value="ECO:0007669"/>
    <property type="project" value="UniProtKB-SubCell"/>
</dbReference>
<evidence type="ECO:0000256" key="7">
    <source>
        <dbReference type="ARBA" id="ARBA00022737"/>
    </source>
</evidence>
<keyword evidence="20" id="KW-1185">Reference proteome</keyword>
<proteinExistence type="inferred from homology"/>
<dbReference type="InterPro" id="IPR046342">
    <property type="entry name" value="CBS_dom_sf"/>
</dbReference>
<sequence>MKGVFRIGKISGIDIEVHWTFTLLLIWVAFLEIQKGSGLNRILLNEALILVLFFCVVLHELGHALTAKKFGINTKNILLLPIGGVATLEKMPEKPAQELLIALAGPAVNVVIALLLFLVVPVRSYFNFDSIVLEEMLYEATFQNFLFYLFVANVMLVVFNLIPAFPMDGGRVLRALLSFKLGRVSATDIAASIGQGLAFVFFVLGLFFNPFLILIALFIFLGAYGENQMVKQGDLLKGHLVKEATLTNITKLQANNSVEEVITILLAGNEKDFVVVENEKIIGVLTQKDVIKNAKTPSMIVGDIMQRKFKTVDVSMKISKVLEMIGKEKNNFYPVVENGLLVGAIDTTNISEFILIKTSSLDKVE</sequence>
<keyword evidence="12 17" id="KW-0129">CBS domain</keyword>
<evidence type="ECO:0000256" key="15">
    <source>
        <dbReference type="PIRSR" id="PIRSR006404-1"/>
    </source>
</evidence>
<evidence type="ECO:0000256" key="10">
    <source>
        <dbReference type="ARBA" id="ARBA00022989"/>
    </source>
</evidence>
<evidence type="ECO:0000313" key="19">
    <source>
        <dbReference type="EMBL" id="SFR78362.1"/>
    </source>
</evidence>
<dbReference type="EMBL" id="FOYX01000002">
    <property type="protein sequence ID" value="SFR78362.1"/>
    <property type="molecule type" value="Genomic_DNA"/>
</dbReference>
<keyword evidence="5 14" id="KW-0812">Transmembrane</keyword>
<dbReference type="GO" id="GO:0006508">
    <property type="term" value="P:proteolysis"/>
    <property type="evidence" value="ECO:0007669"/>
    <property type="project" value="UniProtKB-KW"/>
</dbReference>
<dbReference type="CDD" id="cd06164">
    <property type="entry name" value="S2P-M50_SpoIVFB_CBS"/>
    <property type="match status" value="1"/>
</dbReference>
<evidence type="ECO:0000256" key="8">
    <source>
        <dbReference type="ARBA" id="ARBA00022801"/>
    </source>
</evidence>
<feature type="transmembrane region" description="Helical" evidence="14">
    <location>
        <begin position="199"/>
        <end position="221"/>
    </location>
</feature>
<evidence type="ECO:0000256" key="14">
    <source>
        <dbReference type="PIRNR" id="PIRNR006404"/>
    </source>
</evidence>
<keyword evidence="8 14" id="KW-0378">Hydrolase</keyword>
<comment type="subcellular location">
    <subcellularLocation>
        <location evidence="1 14">Cell membrane</location>
        <topology evidence="1 14">Multi-pass membrane protein</topology>
    </subcellularLocation>
</comment>
<gene>
    <name evidence="19" type="ORF">SAMN04488010_2749</name>
</gene>
<keyword evidence="11 14" id="KW-0482">Metalloprotease</keyword>
<evidence type="ECO:0000256" key="1">
    <source>
        <dbReference type="ARBA" id="ARBA00004651"/>
    </source>
</evidence>
<dbReference type="PROSITE" id="PS51371">
    <property type="entry name" value="CBS"/>
    <property type="match status" value="1"/>
</dbReference>
<dbReference type="InterPro" id="IPR000644">
    <property type="entry name" value="CBS_dom"/>
</dbReference>
<name>A0A1I6JHC5_9FLAO</name>
<protein>
    <recommendedName>
        <fullName evidence="14">Zinc metalloprotease</fullName>
    </recommendedName>
</protein>
<evidence type="ECO:0000256" key="2">
    <source>
        <dbReference type="ARBA" id="ARBA00007931"/>
    </source>
</evidence>
<evidence type="ECO:0000256" key="4">
    <source>
        <dbReference type="ARBA" id="ARBA00022670"/>
    </source>
</evidence>
<organism evidence="19 20">
    <name type="scientific">Maribacter stanieri</name>
    <dbReference type="NCBI Taxonomy" id="440514"/>
    <lineage>
        <taxon>Bacteria</taxon>
        <taxon>Pseudomonadati</taxon>
        <taxon>Bacteroidota</taxon>
        <taxon>Flavobacteriia</taxon>
        <taxon>Flavobacteriales</taxon>
        <taxon>Flavobacteriaceae</taxon>
        <taxon>Maribacter</taxon>
    </lineage>
</organism>
<evidence type="ECO:0000259" key="18">
    <source>
        <dbReference type="PROSITE" id="PS51371"/>
    </source>
</evidence>